<feature type="domain" description="SF3 helicase" evidence="4">
    <location>
        <begin position="218"/>
        <end position="373"/>
    </location>
</feature>
<accession>A0A2U7VKF4</accession>
<dbReference type="InterPro" id="IPR051620">
    <property type="entry name" value="ORF904-like_C"/>
</dbReference>
<sequence length="592" mass="68985">MEIPQHIQQINEEYKEKTVEYPILLKKPNSWREIRLACKNYREKWLEDASWKQTQYGTKEKKNNPPTRLTELAVAEGMEEILYIINLPNDRVAIYDPDKGYYHKDPSFAYRVIRLLEPNFNETKAKNVLFMLASTTRVNQREDFSCNFAVGEFEEPNRFILVKNGIYDKKERILKPFTHEFVAFSTIATSYNQFAESPVIDGWDVDSWLLDLMSGDSELVELLWQVISASLNGNYSYRKSIWFVGEGNDGKGTVQQLITNLVGIKNIASLKINQFSERFALSMIEGKTVIIGDDVQAGIYVDESSNFNSVVTGEPVLVEEKNKQPYTAVFKKTVIQSTNELPRFKNKTNGTYRRFVIIPFKKSFNSMDDNWAIKDDYINRKEVLEYVLKKALEMSFTRFNEPKASLEALEDFKESNDTVKSFVVEWFDKFESTRLPSRFLWWLYQEWCNFSSSVKCRPDTDKRNAGLPEELFKQYCEEIKSLKAKYPNSFTAYIMDVKGCKYQKANSIRTAINTIYTEIGIMTPRKVIQLEGLLSRELFGKIAKYVFNKYEWPESLDKEVNRIFLEYRTKGDIGLNKESVKRALYKAISMGL</sequence>
<dbReference type="Pfam" id="PF19263">
    <property type="entry name" value="DUF5906"/>
    <property type="match status" value="1"/>
</dbReference>
<dbReference type="PROSITE" id="PS51206">
    <property type="entry name" value="SF3_HELICASE_1"/>
    <property type="match status" value="1"/>
</dbReference>
<dbReference type="EMBL" id="MH000604">
    <property type="protein sequence ID" value="AVO22742.1"/>
    <property type="molecule type" value="Genomic_DNA"/>
</dbReference>
<dbReference type="GO" id="GO:0004386">
    <property type="term" value="F:helicase activity"/>
    <property type="evidence" value="ECO:0007669"/>
    <property type="project" value="UniProtKB-KW"/>
</dbReference>
<keyword evidence="6" id="KW-1185">Reference proteome</keyword>
<gene>
    <name evidence="5" type="ORF">D1811_038</name>
</gene>
<keyword evidence="1" id="KW-0547">Nucleotide-binding</keyword>
<dbReference type="GO" id="GO:0005524">
    <property type="term" value="F:ATP binding"/>
    <property type="evidence" value="ECO:0007669"/>
    <property type="project" value="UniProtKB-KW"/>
</dbReference>
<dbReference type="InterPro" id="IPR009774">
    <property type="entry name" value="Phage_7201_Orf18"/>
</dbReference>
<dbReference type="PANTHER" id="PTHR35372">
    <property type="entry name" value="ATP BINDING PROTEIN-RELATED"/>
    <property type="match status" value="1"/>
</dbReference>
<dbReference type="SUPFAM" id="SSF52540">
    <property type="entry name" value="P-loop containing nucleoside triphosphate hydrolases"/>
    <property type="match status" value="1"/>
</dbReference>
<protein>
    <submittedName>
        <fullName evidence="5">DNA primase</fullName>
    </submittedName>
</protein>
<dbReference type="NCBIfam" id="TIGR01613">
    <property type="entry name" value="primase_Cterm"/>
    <property type="match status" value="1"/>
</dbReference>
<dbReference type="PANTHER" id="PTHR35372:SF2">
    <property type="entry name" value="SF3 HELICASE DOMAIN-CONTAINING PROTEIN"/>
    <property type="match status" value="1"/>
</dbReference>
<evidence type="ECO:0000313" key="5">
    <source>
        <dbReference type="EMBL" id="AVO22742.1"/>
    </source>
</evidence>
<keyword evidence="3" id="KW-0067">ATP-binding</keyword>
<dbReference type="InterPro" id="IPR006500">
    <property type="entry name" value="Helicase_put_C_phage/plasmid"/>
</dbReference>
<keyword evidence="2" id="KW-0378">Hydrolase</keyword>
<dbReference type="SMART" id="SM00885">
    <property type="entry name" value="D5_N"/>
    <property type="match status" value="1"/>
</dbReference>
<dbReference type="Proteomes" id="UP000246472">
    <property type="component" value="Segment"/>
</dbReference>
<dbReference type="InterPro" id="IPR014818">
    <property type="entry name" value="Phage/plasmid_primase_P4_C"/>
</dbReference>
<reference evidence="6" key="1">
    <citation type="journal article" date="2018" name="Nat. Commun.">
        <title>Widespread anti-CRISPR proteins in virulent bacteriophages inhibit a range of Cas9 proteins.</title>
        <authorList>
            <person name="Hynes A.P."/>
            <person name="Rousseau G.M."/>
            <person name="Agudelo D."/>
            <person name="Goulet A."/>
            <person name="Amigues B."/>
            <person name="Loehr J."/>
            <person name="Romero D.A."/>
            <person name="Fremaux C."/>
            <person name="Horvath P."/>
            <person name="Doyon Y."/>
            <person name="Cambillau C."/>
            <person name="Moineau S."/>
        </authorList>
    </citation>
    <scope>NUCLEOTIDE SEQUENCE [LARGE SCALE GENOMIC DNA]</scope>
</reference>
<dbReference type="Gene3D" id="3.40.50.300">
    <property type="entry name" value="P-loop containing nucleotide triphosphate hydrolases"/>
    <property type="match status" value="1"/>
</dbReference>
<dbReference type="Pfam" id="PF07067">
    <property type="entry name" value="DUF1340"/>
    <property type="match status" value="1"/>
</dbReference>
<dbReference type="InterPro" id="IPR014015">
    <property type="entry name" value="Helicase_SF3_DNA-vir"/>
</dbReference>
<proteinExistence type="predicted"/>
<name>A0A2U7VKF4_9CAUD</name>
<organism evidence="5 6">
    <name type="scientific">Streptococcus phage D1811</name>
    <dbReference type="NCBI Taxonomy" id="2108111"/>
    <lineage>
        <taxon>Viruses</taxon>
        <taxon>Duplodnaviria</taxon>
        <taxon>Heunggongvirae</taxon>
        <taxon>Uroviricota</taxon>
        <taxon>Caudoviricetes</taxon>
        <taxon>Aliceevansviridae</taxon>
        <taxon>Moineauvirus</taxon>
        <taxon>Moineauvirus D1811</taxon>
    </lineage>
</organism>
<evidence type="ECO:0000256" key="3">
    <source>
        <dbReference type="ARBA" id="ARBA00022840"/>
    </source>
</evidence>
<evidence type="ECO:0000313" key="6">
    <source>
        <dbReference type="Proteomes" id="UP000246472"/>
    </source>
</evidence>
<evidence type="ECO:0000259" key="4">
    <source>
        <dbReference type="PROSITE" id="PS51206"/>
    </source>
</evidence>
<dbReference type="GO" id="GO:0016787">
    <property type="term" value="F:hydrolase activity"/>
    <property type="evidence" value="ECO:0007669"/>
    <property type="project" value="UniProtKB-KW"/>
</dbReference>
<evidence type="ECO:0000256" key="2">
    <source>
        <dbReference type="ARBA" id="ARBA00022801"/>
    </source>
</evidence>
<dbReference type="InterPro" id="IPR045455">
    <property type="entry name" value="NrS-1_pol-like_helicase"/>
</dbReference>
<dbReference type="InterPro" id="IPR027417">
    <property type="entry name" value="P-loop_NTPase"/>
</dbReference>
<evidence type="ECO:0000256" key="1">
    <source>
        <dbReference type="ARBA" id="ARBA00022741"/>
    </source>
</evidence>